<protein>
    <submittedName>
        <fullName evidence="2">Uncharacterized protein</fullName>
    </submittedName>
</protein>
<proteinExistence type="predicted"/>
<keyword evidence="3" id="KW-1185">Reference proteome</keyword>
<gene>
    <name evidence="2" type="ORF">QLX08_005678</name>
</gene>
<evidence type="ECO:0000313" key="2">
    <source>
        <dbReference type="EMBL" id="KAK9302230.1"/>
    </source>
</evidence>
<feature type="region of interest" description="Disordered" evidence="1">
    <location>
        <begin position="1"/>
        <end position="111"/>
    </location>
</feature>
<accession>A0AAW0ZXB2</accession>
<feature type="compositionally biased region" description="Basic and acidic residues" evidence="1">
    <location>
        <begin position="61"/>
        <end position="101"/>
    </location>
</feature>
<evidence type="ECO:0000313" key="3">
    <source>
        <dbReference type="Proteomes" id="UP001432146"/>
    </source>
</evidence>
<dbReference type="AlphaFoldDB" id="A0AAW0ZXB2"/>
<dbReference type="Proteomes" id="UP001432146">
    <property type="component" value="Unassembled WGS sequence"/>
</dbReference>
<name>A0AAW0ZXB2_9HYME</name>
<sequence>MTTDVIAPLRRTTFEKSGAGSDRGLEASPFTAGTSIESGGEPPSLCLSLSLPDRPLWPTDESNRQRTERRGKPERRTRFAATKKERTDRKLDRARFAELSRSKAVQQRGGS</sequence>
<reference evidence="2 3" key="1">
    <citation type="submission" date="2024-05" db="EMBL/GenBank/DDBJ databases">
        <title>The nuclear and mitochondrial genome assemblies of Tetragonisca angustula (Apidae: Meliponini), a tiny yet remarkable pollinator in the Neotropics.</title>
        <authorList>
            <person name="Ferrari R."/>
            <person name="Ricardo P.C."/>
            <person name="Dias F.C."/>
            <person name="Araujo N.S."/>
            <person name="Soares D.O."/>
            <person name="Zhou Q.-S."/>
            <person name="Zhu C.-D."/>
            <person name="Coutinho L."/>
            <person name="Airas M.C."/>
            <person name="Batista T.M."/>
        </authorList>
    </citation>
    <scope>NUCLEOTIDE SEQUENCE [LARGE SCALE GENOMIC DNA]</scope>
    <source>
        <strain evidence="2">ASF017062</strain>
        <tissue evidence="2">Abdomen</tissue>
    </source>
</reference>
<dbReference type="EMBL" id="JAWNGG020000098">
    <property type="protein sequence ID" value="KAK9302230.1"/>
    <property type="molecule type" value="Genomic_DNA"/>
</dbReference>
<feature type="compositionally biased region" description="Low complexity" evidence="1">
    <location>
        <begin position="42"/>
        <end position="56"/>
    </location>
</feature>
<organism evidence="2 3">
    <name type="scientific">Tetragonisca angustula</name>
    <dbReference type="NCBI Taxonomy" id="166442"/>
    <lineage>
        <taxon>Eukaryota</taxon>
        <taxon>Metazoa</taxon>
        <taxon>Ecdysozoa</taxon>
        <taxon>Arthropoda</taxon>
        <taxon>Hexapoda</taxon>
        <taxon>Insecta</taxon>
        <taxon>Pterygota</taxon>
        <taxon>Neoptera</taxon>
        <taxon>Endopterygota</taxon>
        <taxon>Hymenoptera</taxon>
        <taxon>Apocrita</taxon>
        <taxon>Aculeata</taxon>
        <taxon>Apoidea</taxon>
        <taxon>Anthophila</taxon>
        <taxon>Apidae</taxon>
        <taxon>Tetragonisca</taxon>
    </lineage>
</organism>
<comment type="caution">
    <text evidence="2">The sequence shown here is derived from an EMBL/GenBank/DDBJ whole genome shotgun (WGS) entry which is preliminary data.</text>
</comment>
<evidence type="ECO:0000256" key="1">
    <source>
        <dbReference type="SAM" id="MobiDB-lite"/>
    </source>
</evidence>